<dbReference type="FunFam" id="3.40.50.720:FF:000033">
    <property type="entry name" value="Adenylyltransferase and sulfurtransferase MOCS3"/>
    <property type="match status" value="1"/>
</dbReference>
<dbReference type="SUPFAM" id="SSF69572">
    <property type="entry name" value="Activating enzymes of the ubiquitin-like proteins"/>
    <property type="match status" value="1"/>
</dbReference>
<dbReference type="InterPro" id="IPR035985">
    <property type="entry name" value="Ubiquitin-activating_enz"/>
</dbReference>
<evidence type="ECO:0000256" key="2">
    <source>
        <dbReference type="ARBA" id="ARBA00022741"/>
    </source>
</evidence>
<dbReference type="Pfam" id="PF00899">
    <property type="entry name" value="ThiF"/>
    <property type="match status" value="1"/>
</dbReference>
<name>A0A484TT13_9ZZZZ</name>
<protein>
    <submittedName>
        <fullName evidence="5">Sulfur carrier protein adenylyltransferase ThiF</fullName>
    </submittedName>
</protein>
<evidence type="ECO:0000313" key="5">
    <source>
        <dbReference type="EMBL" id="VFR77563.1"/>
    </source>
</evidence>
<proteinExistence type="predicted"/>
<dbReference type="GO" id="GO:0016779">
    <property type="term" value="F:nucleotidyltransferase activity"/>
    <property type="evidence" value="ECO:0007669"/>
    <property type="project" value="UniProtKB-KW"/>
</dbReference>
<dbReference type="GO" id="GO:0008641">
    <property type="term" value="F:ubiquitin-like modifier activating enzyme activity"/>
    <property type="evidence" value="ECO:0007669"/>
    <property type="project" value="InterPro"/>
</dbReference>
<dbReference type="GO" id="GO:0005524">
    <property type="term" value="F:ATP binding"/>
    <property type="evidence" value="ECO:0007669"/>
    <property type="project" value="UniProtKB-KW"/>
</dbReference>
<evidence type="ECO:0000256" key="1">
    <source>
        <dbReference type="ARBA" id="ARBA00022679"/>
    </source>
</evidence>
<dbReference type="GO" id="GO:0005829">
    <property type="term" value="C:cytosol"/>
    <property type="evidence" value="ECO:0007669"/>
    <property type="project" value="TreeGrafter"/>
</dbReference>
<accession>A0A484TT13</accession>
<keyword evidence="2" id="KW-0547">Nucleotide-binding</keyword>
<evidence type="ECO:0000259" key="4">
    <source>
        <dbReference type="Pfam" id="PF00899"/>
    </source>
</evidence>
<keyword evidence="5" id="KW-0548">Nucleotidyltransferase</keyword>
<feature type="domain" description="THIF-type NAD/FAD binding fold" evidence="4">
    <location>
        <begin position="12"/>
        <end position="248"/>
    </location>
</feature>
<dbReference type="GO" id="GO:0008146">
    <property type="term" value="F:sulfotransferase activity"/>
    <property type="evidence" value="ECO:0007669"/>
    <property type="project" value="TreeGrafter"/>
</dbReference>
<dbReference type="PANTHER" id="PTHR10953">
    <property type="entry name" value="UBIQUITIN-ACTIVATING ENZYME E1"/>
    <property type="match status" value="1"/>
</dbReference>
<dbReference type="PANTHER" id="PTHR10953:SF240">
    <property type="entry name" value="SULFUR CARRIER PROTEIN THIS ADENYLYLTRANSFERASE"/>
    <property type="match status" value="1"/>
</dbReference>
<dbReference type="NCBIfam" id="NF004281">
    <property type="entry name" value="PRK05690.1"/>
    <property type="match status" value="1"/>
</dbReference>
<dbReference type="InterPro" id="IPR045886">
    <property type="entry name" value="ThiF/MoeB/HesA"/>
</dbReference>
<keyword evidence="3" id="KW-0067">ATP-binding</keyword>
<sequence>MNELNDAQLLRYARHILLDEIGIEGQQKLINARALVVGAGGLGSPAAVYLASAGVGEIVLADHDAVELSNLQRQILHTTARIGKNKAESGKQMLEAINPEIQVRAQVLRLEDSLMELEVAAADVVLDCTDNFETRHVLNEACVLFSKPLVSGAAIRFGGQVTVFDQRKPGSACYHCLFPDTDTPEEMNCATSGVFAPVVGIIGAMQAAEALKLIMGLGESLDGRMQWLDALTMQWRSARVQRDPACRVCGVRPHAGKVDDGAAVDIRMPSRRPPGPALCLELAV</sequence>
<organism evidence="5">
    <name type="scientific">plant metagenome</name>
    <dbReference type="NCBI Taxonomy" id="1297885"/>
    <lineage>
        <taxon>unclassified sequences</taxon>
        <taxon>metagenomes</taxon>
        <taxon>organismal metagenomes</taxon>
    </lineage>
</organism>
<evidence type="ECO:0000256" key="3">
    <source>
        <dbReference type="ARBA" id="ARBA00022840"/>
    </source>
</evidence>
<dbReference type="InterPro" id="IPR000594">
    <property type="entry name" value="ThiF_NAD_FAD-bd"/>
</dbReference>
<dbReference type="EMBL" id="CAADIO010000002">
    <property type="protein sequence ID" value="VFR77563.1"/>
    <property type="molecule type" value="Genomic_DNA"/>
</dbReference>
<dbReference type="GO" id="GO:0004792">
    <property type="term" value="F:thiosulfate-cyanide sulfurtransferase activity"/>
    <property type="evidence" value="ECO:0007669"/>
    <property type="project" value="TreeGrafter"/>
</dbReference>
<dbReference type="AlphaFoldDB" id="A0A484TT13"/>
<reference evidence="5" key="1">
    <citation type="submission" date="2019-03" db="EMBL/GenBank/DDBJ databases">
        <authorList>
            <person name="Danneels B."/>
        </authorList>
    </citation>
    <scope>NUCLEOTIDE SEQUENCE</scope>
</reference>
<dbReference type="CDD" id="cd00757">
    <property type="entry name" value="ThiF_MoeB_HesA_family"/>
    <property type="match status" value="1"/>
</dbReference>
<dbReference type="Gene3D" id="3.40.50.720">
    <property type="entry name" value="NAD(P)-binding Rossmann-like Domain"/>
    <property type="match status" value="1"/>
</dbReference>
<keyword evidence="1 5" id="KW-0808">Transferase</keyword>
<gene>
    <name evidence="5" type="ORF">RAN3_0495</name>
</gene>